<feature type="domain" description="Mce/MlaD" evidence="1">
    <location>
        <begin position="28"/>
        <end position="106"/>
    </location>
</feature>
<protein>
    <submittedName>
        <fullName evidence="2">Unannotated protein</fullName>
    </submittedName>
</protein>
<name>A0A6J7DF89_9ZZZZ</name>
<dbReference type="PANTHER" id="PTHR33371:SF4">
    <property type="entry name" value="INTERMEMBRANE PHOSPHOLIPID TRANSPORT SYSTEM BINDING PROTEIN MLAD"/>
    <property type="match status" value="1"/>
</dbReference>
<reference evidence="2" key="1">
    <citation type="submission" date="2020-05" db="EMBL/GenBank/DDBJ databases">
        <authorList>
            <person name="Chiriac C."/>
            <person name="Salcher M."/>
            <person name="Ghai R."/>
            <person name="Kavagutti S V."/>
        </authorList>
    </citation>
    <scope>NUCLEOTIDE SEQUENCE</scope>
</reference>
<dbReference type="InterPro" id="IPR052336">
    <property type="entry name" value="MlaD_Phospholipid_Transporter"/>
</dbReference>
<dbReference type="InterPro" id="IPR003399">
    <property type="entry name" value="Mce/MlaD"/>
</dbReference>
<sequence>MATFALSCFGLILFLWVAFGGPVPFAAKGYRVSVNFEAAGQLASQADVRISGVPVGKVASVQLAKGNATRAELQIDPRYSPIPADTKAILRTKTLLGETYVELTPGNRANGVALADGATLPEKQVRPQVTIDRIFAAFDAPTRKGFQDWQQGAAAGLAGRGGDMNDAFGNLPAFTDTADQLMSVLNSESAAVKGLVRDTGTVFTALTERSNQFQQLITNSNAVFTTTAQRNQQLAQTFQVLPTFEAESTKTLTRLSEFAQDADPLIQQLQPAAEQLSPILVSAGQLAPSLKTVTTKLGGLEDASAAGVPALGLFLNGDVSHKGLSDVLGQLDPFLQQLNPMLSFLGVYKTTIPAFLGNAAGTTQATDGIPLPWAPTGAHYLRASAPLNLLSLVAFPDRPSTNRTTPYFSASGGVLPSSFQLKGYQISQCSGSVVPNAPATADAPDHPVGATPPFDADATLAQAIKAMAFSGTTNAPFAPACTLQDNVSGFSQLFPEIAAAP</sequence>
<dbReference type="PANTHER" id="PTHR33371">
    <property type="entry name" value="INTERMEMBRANE PHOSPHOLIPID TRANSPORT SYSTEM BINDING PROTEIN MLAD-RELATED"/>
    <property type="match status" value="1"/>
</dbReference>
<dbReference type="EMBL" id="CAFBLU010000006">
    <property type="protein sequence ID" value="CAB4867524.1"/>
    <property type="molecule type" value="Genomic_DNA"/>
</dbReference>
<organism evidence="2">
    <name type="scientific">freshwater metagenome</name>
    <dbReference type="NCBI Taxonomy" id="449393"/>
    <lineage>
        <taxon>unclassified sequences</taxon>
        <taxon>metagenomes</taxon>
        <taxon>ecological metagenomes</taxon>
    </lineage>
</organism>
<dbReference type="AlphaFoldDB" id="A0A6J7DF89"/>
<proteinExistence type="predicted"/>
<accession>A0A6J7DF89</accession>
<evidence type="ECO:0000259" key="1">
    <source>
        <dbReference type="Pfam" id="PF02470"/>
    </source>
</evidence>
<gene>
    <name evidence="2" type="ORF">UFOPK3444_00536</name>
</gene>
<evidence type="ECO:0000313" key="2">
    <source>
        <dbReference type="EMBL" id="CAB4867524.1"/>
    </source>
</evidence>
<dbReference type="Pfam" id="PF02470">
    <property type="entry name" value="MlaD"/>
    <property type="match status" value="1"/>
</dbReference>